<evidence type="ECO:0000313" key="1">
    <source>
        <dbReference type="EMBL" id="CAK7347957.1"/>
    </source>
</evidence>
<sequence length="51" mass="5623">MCACSSHMGEARGPVITFHCDKDEDCVGEKCFEAVRAKAFSPPQHQGRKAR</sequence>
<reference evidence="1 2" key="1">
    <citation type="submission" date="2024-01" db="EMBL/GenBank/DDBJ databases">
        <authorList>
            <person name="Waweru B."/>
        </authorList>
    </citation>
    <scope>NUCLEOTIDE SEQUENCE [LARGE SCALE GENOMIC DNA]</scope>
</reference>
<gene>
    <name evidence="1" type="ORF">DCAF_LOCUS20648</name>
</gene>
<protein>
    <submittedName>
        <fullName evidence="1">Uncharacterized protein</fullName>
    </submittedName>
</protein>
<dbReference type="EMBL" id="CAWUPB010001173">
    <property type="protein sequence ID" value="CAK7347957.1"/>
    <property type="molecule type" value="Genomic_DNA"/>
</dbReference>
<proteinExistence type="predicted"/>
<comment type="caution">
    <text evidence="1">The sequence shown here is derived from an EMBL/GenBank/DDBJ whole genome shotgun (WGS) entry which is preliminary data.</text>
</comment>
<keyword evidence="2" id="KW-1185">Reference proteome</keyword>
<organism evidence="1 2">
    <name type="scientific">Dovyalis caffra</name>
    <dbReference type="NCBI Taxonomy" id="77055"/>
    <lineage>
        <taxon>Eukaryota</taxon>
        <taxon>Viridiplantae</taxon>
        <taxon>Streptophyta</taxon>
        <taxon>Embryophyta</taxon>
        <taxon>Tracheophyta</taxon>
        <taxon>Spermatophyta</taxon>
        <taxon>Magnoliopsida</taxon>
        <taxon>eudicotyledons</taxon>
        <taxon>Gunneridae</taxon>
        <taxon>Pentapetalae</taxon>
        <taxon>rosids</taxon>
        <taxon>fabids</taxon>
        <taxon>Malpighiales</taxon>
        <taxon>Salicaceae</taxon>
        <taxon>Flacourtieae</taxon>
        <taxon>Dovyalis</taxon>
    </lineage>
</organism>
<accession>A0AAV1SAR5</accession>
<name>A0AAV1SAR5_9ROSI</name>
<evidence type="ECO:0000313" key="2">
    <source>
        <dbReference type="Proteomes" id="UP001314170"/>
    </source>
</evidence>
<dbReference type="AlphaFoldDB" id="A0AAV1SAR5"/>
<dbReference type="Proteomes" id="UP001314170">
    <property type="component" value="Unassembled WGS sequence"/>
</dbReference>